<comment type="caution">
    <text evidence="1">The sequence shown here is derived from an EMBL/GenBank/DDBJ whole genome shotgun (WGS) entry which is preliminary data.</text>
</comment>
<dbReference type="EMBL" id="JAHHHV010000072">
    <property type="protein sequence ID" value="MBW4467009.1"/>
    <property type="molecule type" value="Genomic_DNA"/>
</dbReference>
<name>A0A951U5L8_9CYAN</name>
<dbReference type="Proteomes" id="UP000707356">
    <property type="component" value="Unassembled WGS sequence"/>
</dbReference>
<reference evidence="1" key="1">
    <citation type="submission" date="2021-05" db="EMBL/GenBank/DDBJ databases">
        <authorList>
            <person name="Pietrasiak N."/>
            <person name="Ward R."/>
            <person name="Stajich J.E."/>
            <person name="Kurbessoian T."/>
        </authorList>
    </citation>
    <scope>NUCLEOTIDE SEQUENCE</scope>
    <source>
        <strain evidence="1">GSE-TBD4-15B</strain>
    </source>
</reference>
<reference evidence="1" key="2">
    <citation type="journal article" date="2022" name="Microbiol. Resour. Announc.">
        <title>Metagenome Sequencing to Explore Phylogenomics of Terrestrial Cyanobacteria.</title>
        <authorList>
            <person name="Ward R.D."/>
            <person name="Stajich J.E."/>
            <person name="Johansen J.R."/>
            <person name="Huntemann M."/>
            <person name="Clum A."/>
            <person name="Foster B."/>
            <person name="Foster B."/>
            <person name="Roux S."/>
            <person name="Palaniappan K."/>
            <person name="Varghese N."/>
            <person name="Mukherjee S."/>
            <person name="Reddy T.B.K."/>
            <person name="Daum C."/>
            <person name="Copeland A."/>
            <person name="Chen I.A."/>
            <person name="Ivanova N.N."/>
            <person name="Kyrpides N.C."/>
            <person name="Shapiro N."/>
            <person name="Eloe-Fadrosh E.A."/>
            <person name="Pietrasiak N."/>
        </authorList>
    </citation>
    <scope>NUCLEOTIDE SEQUENCE</scope>
    <source>
        <strain evidence="1">GSE-TBD4-15B</strain>
    </source>
</reference>
<proteinExistence type="predicted"/>
<sequence length="69" mass="7700">MTMNPGKDFGVNVGVNAGTRNHKGAFVRHTVYKLIEVDQNGWALICQDKASCHYVDPDALREVQHTTDE</sequence>
<gene>
    <name evidence="1" type="ORF">KME07_16415</name>
</gene>
<protein>
    <submittedName>
        <fullName evidence="1">Uncharacterized protein</fullName>
    </submittedName>
</protein>
<evidence type="ECO:0000313" key="2">
    <source>
        <dbReference type="Proteomes" id="UP000707356"/>
    </source>
</evidence>
<evidence type="ECO:0000313" key="1">
    <source>
        <dbReference type="EMBL" id="MBW4467009.1"/>
    </source>
</evidence>
<organism evidence="1 2">
    <name type="scientific">Pegethrix bostrychoides GSE-TBD4-15B</name>
    <dbReference type="NCBI Taxonomy" id="2839662"/>
    <lineage>
        <taxon>Bacteria</taxon>
        <taxon>Bacillati</taxon>
        <taxon>Cyanobacteriota</taxon>
        <taxon>Cyanophyceae</taxon>
        <taxon>Oculatellales</taxon>
        <taxon>Oculatellaceae</taxon>
        <taxon>Pegethrix</taxon>
    </lineage>
</organism>
<accession>A0A951U5L8</accession>
<dbReference type="AlphaFoldDB" id="A0A951U5L8"/>